<keyword evidence="3" id="KW-0520">NAD</keyword>
<evidence type="ECO:0000313" key="10">
    <source>
        <dbReference type="Proteomes" id="UP001321908"/>
    </source>
</evidence>
<protein>
    <submittedName>
        <fullName evidence="8">2-hydroxyacid dehydrogenase</fullName>
        <ecNumber evidence="8">1.1.1.28</ecNumber>
    </submittedName>
    <submittedName>
        <fullName evidence="7">D-lactate dehydrogenase</fullName>
    </submittedName>
</protein>
<proteinExistence type="inferred from homology"/>
<organism evidence="7 9">
    <name type="scientific">Chromohalobacter canadensis</name>
    <dbReference type="NCBI Taxonomy" id="141389"/>
    <lineage>
        <taxon>Bacteria</taxon>
        <taxon>Pseudomonadati</taxon>
        <taxon>Pseudomonadota</taxon>
        <taxon>Gammaproteobacteria</taxon>
        <taxon>Oceanospirillales</taxon>
        <taxon>Halomonadaceae</taxon>
        <taxon>Chromohalobacter</taxon>
    </lineage>
</organism>
<accession>A0A285VAB8</accession>
<dbReference type="InterPro" id="IPR036291">
    <property type="entry name" value="NAD(P)-bd_dom_sf"/>
</dbReference>
<dbReference type="PROSITE" id="PS00670">
    <property type="entry name" value="D_2_HYDROXYACID_DH_2"/>
    <property type="match status" value="1"/>
</dbReference>
<comment type="similarity">
    <text evidence="1 4">Belongs to the D-isomer specific 2-hydroxyacid dehydrogenase family.</text>
</comment>
<dbReference type="EMBL" id="CP140151">
    <property type="protein sequence ID" value="WQH07593.1"/>
    <property type="molecule type" value="Genomic_DNA"/>
</dbReference>
<dbReference type="SUPFAM" id="SSF51735">
    <property type="entry name" value="NAD(P)-binding Rossmann-fold domains"/>
    <property type="match status" value="1"/>
</dbReference>
<dbReference type="InterPro" id="IPR058205">
    <property type="entry name" value="D-LDH-like"/>
</dbReference>
<dbReference type="InterPro" id="IPR006140">
    <property type="entry name" value="D-isomer_DH_NAD-bd"/>
</dbReference>
<name>A0A285VAB8_9GAMM</name>
<dbReference type="Pfam" id="PF02826">
    <property type="entry name" value="2-Hacid_dh_C"/>
    <property type="match status" value="1"/>
</dbReference>
<dbReference type="Pfam" id="PF00389">
    <property type="entry name" value="2-Hacid_dh"/>
    <property type="match status" value="1"/>
</dbReference>
<keyword evidence="10" id="KW-1185">Reference proteome</keyword>
<dbReference type="GO" id="GO:0008720">
    <property type="term" value="F:D-lactate dehydrogenase (NAD+) activity"/>
    <property type="evidence" value="ECO:0007669"/>
    <property type="project" value="UniProtKB-EC"/>
</dbReference>
<dbReference type="PANTHER" id="PTHR43026">
    <property type="entry name" value="2-HYDROXYACID DEHYDROGENASE HOMOLOG 1-RELATED"/>
    <property type="match status" value="1"/>
</dbReference>
<dbReference type="CDD" id="cd12183">
    <property type="entry name" value="LDH_like_2"/>
    <property type="match status" value="1"/>
</dbReference>
<evidence type="ECO:0000313" key="9">
    <source>
        <dbReference type="Proteomes" id="UP000219023"/>
    </source>
</evidence>
<dbReference type="PROSITE" id="PS00671">
    <property type="entry name" value="D_2_HYDROXYACID_DH_3"/>
    <property type="match status" value="1"/>
</dbReference>
<dbReference type="EMBL" id="OBQJ01000001">
    <property type="protein sequence ID" value="SOC51072.1"/>
    <property type="molecule type" value="Genomic_DNA"/>
</dbReference>
<evidence type="ECO:0000313" key="7">
    <source>
        <dbReference type="EMBL" id="SOC51072.1"/>
    </source>
</evidence>
<sequence length="331" mass="35688">MTHIAMFSAQPYDRRFFEAANARHGFQIGYHEVALNAESAVLAHGADGVCAFVNDTLDATVLAALAAQGVGFVAMRCAGFNNVDIEAAARLGIAVVRVPAYSPEAVAEHALALLLTLNRRTHRAYNRVREGNFMLEGLLGMTLHGKTVGLIGTGRIGLATARIFAGLGCRLLGEDRYPSEAFTTLGGEYVSRRRLLAESDVISLHCPLTDDTRYLIDAEALATMKPGALLLNTSRGALIDTRAVIDALKARRLGGLAIDVYEQETSLFFRDHSGDIIDDDVFQRLVTFPNVLITGHQGFFTQEALAEIAEVTLGNVACLQRGAPCANRVDD</sequence>
<reference evidence="8 10" key="2">
    <citation type="submission" date="2023-11" db="EMBL/GenBank/DDBJ databases">
        <title>MicrobeMod: A computational toolkit for identifying prokaryotic methylation and restriction-modification with nanopore sequencing.</title>
        <authorList>
            <person name="Crits-Christoph A."/>
            <person name="Kang S.C."/>
            <person name="Lee H."/>
            <person name="Ostrov N."/>
        </authorList>
    </citation>
    <scope>NUCLEOTIDE SEQUENCE [LARGE SCALE GENOMIC DNA]</scope>
    <source>
        <strain evidence="8 10">ATCC 43984</strain>
    </source>
</reference>
<evidence type="ECO:0000313" key="8">
    <source>
        <dbReference type="EMBL" id="WQH07593.1"/>
    </source>
</evidence>
<evidence type="ECO:0000256" key="3">
    <source>
        <dbReference type="ARBA" id="ARBA00023027"/>
    </source>
</evidence>
<dbReference type="InterPro" id="IPR006139">
    <property type="entry name" value="D-isomer_2_OHA_DH_cat_dom"/>
</dbReference>
<evidence type="ECO:0000256" key="4">
    <source>
        <dbReference type="RuleBase" id="RU003719"/>
    </source>
</evidence>
<dbReference type="RefSeq" id="WP_281256318.1">
    <property type="nucleotide sequence ID" value="NZ_CP140151.1"/>
</dbReference>
<evidence type="ECO:0000256" key="2">
    <source>
        <dbReference type="ARBA" id="ARBA00023002"/>
    </source>
</evidence>
<keyword evidence="2 4" id="KW-0560">Oxidoreductase</keyword>
<dbReference type="AlphaFoldDB" id="A0A285VAB8"/>
<dbReference type="Proteomes" id="UP000219023">
    <property type="component" value="Unassembled WGS sequence"/>
</dbReference>
<dbReference type="InterPro" id="IPR029753">
    <property type="entry name" value="D-isomer_DH_CS"/>
</dbReference>
<dbReference type="EC" id="1.1.1.28" evidence="8"/>
<dbReference type="Proteomes" id="UP001321908">
    <property type="component" value="Chromosome"/>
</dbReference>
<evidence type="ECO:0000259" key="5">
    <source>
        <dbReference type="Pfam" id="PF00389"/>
    </source>
</evidence>
<evidence type="ECO:0000259" key="6">
    <source>
        <dbReference type="Pfam" id="PF02826"/>
    </source>
</evidence>
<dbReference type="SUPFAM" id="SSF52283">
    <property type="entry name" value="Formate/glycerate dehydrogenase catalytic domain-like"/>
    <property type="match status" value="1"/>
</dbReference>
<dbReference type="PANTHER" id="PTHR43026:SF1">
    <property type="entry name" value="2-HYDROXYACID DEHYDROGENASE HOMOLOG 1-RELATED"/>
    <property type="match status" value="1"/>
</dbReference>
<dbReference type="Gene3D" id="3.40.50.720">
    <property type="entry name" value="NAD(P)-binding Rossmann-like Domain"/>
    <property type="match status" value="2"/>
</dbReference>
<dbReference type="GO" id="GO:0051287">
    <property type="term" value="F:NAD binding"/>
    <property type="evidence" value="ECO:0007669"/>
    <property type="project" value="InterPro"/>
</dbReference>
<feature type="domain" description="D-isomer specific 2-hydroxyacid dehydrogenase catalytic" evidence="5">
    <location>
        <begin position="4"/>
        <end position="329"/>
    </location>
</feature>
<feature type="domain" description="D-isomer specific 2-hydroxyacid dehydrogenase NAD-binding" evidence="6">
    <location>
        <begin position="111"/>
        <end position="298"/>
    </location>
</feature>
<evidence type="ECO:0000256" key="1">
    <source>
        <dbReference type="ARBA" id="ARBA00005854"/>
    </source>
</evidence>
<gene>
    <name evidence="7" type="ORF">SAMN05421509_101121</name>
    <name evidence="8" type="ORF">SR908_08735</name>
</gene>
<reference evidence="7 9" key="1">
    <citation type="submission" date="2017-08" db="EMBL/GenBank/DDBJ databases">
        <authorList>
            <person name="de Groot N.N."/>
        </authorList>
    </citation>
    <scope>NUCLEOTIDE SEQUENCE [LARGE SCALE GENOMIC DNA]</scope>
    <source>
        <strain evidence="7 9">USBA 855</strain>
    </source>
</reference>